<dbReference type="AlphaFoldDB" id="A0A2H1V9M7"/>
<dbReference type="SUPFAM" id="SSF47473">
    <property type="entry name" value="EF-hand"/>
    <property type="match status" value="1"/>
</dbReference>
<sequence length="131" mass="15387">MESELPTLEDQFFAFSKFRNSKSDGSTITLYQSDYWLRQANILEDRKLTMTDTGIIWHKYIFTHLTFVVWSAMLQELCETKGFNLDDVCVQLVSCGLPGTVHVFIPQYRLFFDTYKSKNALINVKTKEQFY</sequence>
<dbReference type="Gene3D" id="1.10.238.10">
    <property type="entry name" value="EF-hand"/>
    <property type="match status" value="1"/>
</dbReference>
<dbReference type="GO" id="GO:0046785">
    <property type="term" value="P:microtubule polymerization"/>
    <property type="evidence" value="ECO:0007669"/>
    <property type="project" value="InterPro"/>
</dbReference>
<evidence type="ECO:0000256" key="1">
    <source>
        <dbReference type="ARBA" id="ARBA00010994"/>
    </source>
</evidence>
<reference evidence="2" key="1">
    <citation type="submission" date="2016-07" db="EMBL/GenBank/DDBJ databases">
        <authorList>
            <person name="Bretaudeau A."/>
        </authorList>
    </citation>
    <scope>NUCLEOTIDE SEQUENCE</scope>
    <source>
        <strain evidence="2">Rice</strain>
        <tissue evidence="2">Whole body</tissue>
    </source>
</reference>
<proteinExistence type="inferred from homology"/>
<name>A0A2H1V9M7_SPOFR</name>
<comment type="similarity">
    <text evidence="1">Belongs to the TPPP family.</text>
</comment>
<dbReference type="InterPro" id="IPR011992">
    <property type="entry name" value="EF-hand-dom_pair"/>
</dbReference>
<dbReference type="InterPro" id="IPR008907">
    <property type="entry name" value="TPP/p25"/>
</dbReference>
<dbReference type="Pfam" id="PF05517">
    <property type="entry name" value="p25-alpha"/>
    <property type="match status" value="1"/>
</dbReference>
<evidence type="ECO:0000313" key="2">
    <source>
        <dbReference type="EMBL" id="SOQ36944.1"/>
    </source>
</evidence>
<dbReference type="GO" id="GO:0015631">
    <property type="term" value="F:tubulin binding"/>
    <property type="evidence" value="ECO:0007669"/>
    <property type="project" value="InterPro"/>
</dbReference>
<accession>A0A2H1V9M7</accession>
<dbReference type="EMBL" id="ODYU01001145">
    <property type="protein sequence ID" value="SOQ36944.1"/>
    <property type="molecule type" value="Genomic_DNA"/>
</dbReference>
<organism evidence="2">
    <name type="scientific">Spodoptera frugiperda</name>
    <name type="common">Fall armyworm</name>
    <dbReference type="NCBI Taxonomy" id="7108"/>
    <lineage>
        <taxon>Eukaryota</taxon>
        <taxon>Metazoa</taxon>
        <taxon>Ecdysozoa</taxon>
        <taxon>Arthropoda</taxon>
        <taxon>Hexapoda</taxon>
        <taxon>Insecta</taxon>
        <taxon>Pterygota</taxon>
        <taxon>Neoptera</taxon>
        <taxon>Endopterygota</taxon>
        <taxon>Lepidoptera</taxon>
        <taxon>Glossata</taxon>
        <taxon>Ditrysia</taxon>
        <taxon>Noctuoidea</taxon>
        <taxon>Noctuidae</taxon>
        <taxon>Amphipyrinae</taxon>
        <taxon>Spodoptera</taxon>
    </lineage>
</organism>
<gene>
    <name evidence="2" type="ORF">SFRICE_004221</name>
</gene>
<protein>
    <submittedName>
        <fullName evidence="2">SFRICE_004221</fullName>
    </submittedName>
</protein>